<proteinExistence type="predicted"/>
<dbReference type="SUPFAM" id="SSF52540">
    <property type="entry name" value="P-loop containing nucleoside triphosphate hydrolases"/>
    <property type="match status" value="1"/>
</dbReference>
<evidence type="ECO:0000313" key="2">
    <source>
        <dbReference type="EMBL" id="KHA72761.1"/>
    </source>
</evidence>
<gene>
    <name evidence="2" type="ORF">NZ35_13635</name>
</gene>
<evidence type="ECO:0008006" key="4">
    <source>
        <dbReference type="Google" id="ProtNLM"/>
    </source>
</evidence>
<dbReference type="Proteomes" id="UP000030564">
    <property type="component" value="Unassembled WGS sequence"/>
</dbReference>
<sequence length="748" mass="84107">MGYYAAPLDANTYLPIVTMEMPDVASGRVEQAPLSDIGSRSFFILSNSIVTGPFTAQAEEDGWLLTPLMSLTPLGLSNYHVAQFELDELESSGLIIRSSMGGNERLYLASLKKAKELIEFDSQDYISDSALIRFYSKMDYGKGISTLTKAEAVKLTGIIDQYKKKNKQLSNDDRTKRLESVLDDYLKSNGVGADVVQNYLHSTKDGRAFLEQYVEDNRDILLKEKMDAIESEFSARREKIEREIAEVSGRLELRKQDLSNFEVEFEKRKVSSRAQEQSELRDRNNILMAEIESNEITLSQLKEEVGVAKTLVQMIEEQKSLKNKNDYLNEDYYKLKNQVSQQQNLIRSPQIGDKLLEFKTLHMLLNGISPDSVESNIKPVSLPAYSLNVVGETRKSYISHLKSSLDSTEGRPFSYDEMANLTLCTIQSFLTIFSGPPGTGKTSSAHRFANALGLIGKQKTSLETDNFLNIPVGRGWVSSRDLLGFYNSLKNSYQPSRSGLFQFLKAFHDSSAEQVVDDHLKLVLLDEANLSSIEHYWSDFLAMCDTFESDQKIDLGMPGAEDRYLNIPPSLRFIATINNDATVEALSERLINRAPVIMLGHGADAPIGQLQGDLLDGAVPFSELKDAFYPSREEEELNSRETIRLEQVLDLLTTNNIKGSQVYVSKRKVNAITRYCFVANQLGFKAEPLDFAIAQHVLPSIKGHGQGMRERMHKLEGKLSEFDFSISKKIVQTIIEAGDEFSDSYSYF</sequence>
<reference evidence="2 3" key="1">
    <citation type="submission" date="2014-10" db="EMBL/GenBank/DDBJ databases">
        <title>Draft genome sequence of Pseudomonas chlororaphis EA105.</title>
        <authorList>
            <person name="McCully L.M."/>
            <person name="Bitzer A.S."/>
            <person name="Spence C."/>
            <person name="Bais H."/>
            <person name="Silby M.W."/>
        </authorList>
    </citation>
    <scope>NUCLEOTIDE SEQUENCE [LARGE SCALE GENOMIC DNA]</scope>
    <source>
        <strain evidence="2 3">EA105</strain>
    </source>
</reference>
<dbReference type="EMBL" id="JSFK01000010">
    <property type="protein sequence ID" value="KHA72761.1"/>
    <property type="molecule type" value="Genomic_DNA"/>
</dbReference>
<keyword evidence="1" id="KW-0175">Coiled coil</keyword>
<dbReference type="PATRIC" id="fig|587753.9.peg.821"/>
<feature type="coiled-coil region" evidence="1">
    <location>
        <begin position="284"/>
        <end position="318"/>
    </location>
</feature>
<dbReference type="AlphaFoldDB" id="A0A0A6FJ13"/>
<dbReference type="Gene3D" id="3.40.50.300">
    <property type="entry name" value="P-loop containing nucleotide triphosphate hydrolases"/>
    <property type="match status" value="1"/>
</dbReference>
<comment type="caution">
    <text evidence="2">The sequence shown here is derived from an EMBL/GenBank/DDBJ whole genome shotgun (WGS) entry which is preliminary data.</text>
</comment>
<accession>A0A0A6FJ13</accession>
<protein>
    <recommendedName>
        <fullName evidence="4">AAA+ ATPase domain-containing protein</fullName>
    </recommendedName>
</protein>
<organism evidence="2 3">
    <name type="scientific">Pseudomonas chlororaphis</name>
    <dbReference type="NCBI Taxonomy" id="587753"/>
    <lineage>
        <taxon>Bacteria</taxon>
        <taxon>Pseudomonadati</taxon>
        <taxon>Pseudomonadota</taxon>
        <taxon>Gammaproteobacteria</taxon>
        <taxon>Pseudomonadales</taxon>
        <taxon>Pseudomonadaceae</taxon>
        <taxon>Pseudomonas</taxon>
    </lineage>
</organism>
<dbReference type="InterPro" id="IPR027417">
    <property type="entry name" value="P-loop_NTPase"/>
</dbReference>
<evidence type="ECO:0000256" key="1">
    <source>
        <dbReference type="SAM" id="Coils"/>
    </source>
</evidence>
<evidence type="ECO:0000313" key="3">
    <source>
        <dbReference type="Proteomes" id="UP000030564"/>
    </source>
</evidence>
<name>A0A0A6FJ13_9PSED</name>